<gene>
    <name evidence="4" type="ORF">GCM10010449_57040</name>
</gene>
<keyword evidence="2" id="KW-0472">Membrane</keyword>
<keyword evidence="4" id="KW-0255">Endonuclease</keyword>
<dbReference type="GO" id="GO:0004519">
    <property type="term" value="F:endonuclease activity"/>
    <property type="evidence" value="ECO:0007669"/>
    <property type="project" value="UniProtKB-KW"/>
</dbReference>
<feature type="region of interest" description="Disordered" evidence="1">
    <location>
        <begin position="1"/>
        <end position="28"/>
    </location>
</feature>
<proteinExistence type="predicted"/>
<feature type="transmembrane region" description="Helical" evidence="2">
    <location>
        <begin position="60"/>
        <end position="78"/>
    </location>
</feature>
<comment type="caution">
    <text evidence="4">The sequence shown here is derived from an EMBL/GenBank/DDBJ whole genome shotgun (WGS) entry which is preliminary data.</text>
</comment>
<feature type="domain" description="Endonuclease/exonuclease/phosphatase" evidence="3">
    <location>
        <begin position="123"/>
        <end position="329"/>
    </location>
</feature>
<evidence type="ECO:0000256" key="1">
    <source>
        <dbReference type="SAM" id="MobiDB-lite"/>
    </source>
</evidence>
<evidence type="ECO:0000313" key="4">
    <source>
        <dbReference type="EMBL" id="GAA3128374.1"/>
    </source>
</evidence>
<accession>A0ABP6MWD9</accession>
<evidence type="ECO:0000313" key="5">
    <source>
        <dbReference type="Proteomes" id="UP001501637"/>
    </source>
</evidence>
<dbReference type="Pfam" id="PF03372">
    <property type="entry name" value="Exo_endo_phos"/>
    <property type="match status" value="1"/>
</dbReference>
<dbReference type="RefSeq" id="WP_425583880.1">
    <property type="nucleotide sequence ID" value="NZ_BAAAUG010000116.1"/>
</dbReference>
<keyword evidence="4" id="KW-0540">Nuclease</keyword>
<reference evidence="5" key="1">
    <citation type="journal article" date="2019" name="Int. J. Syst. Evol. Microbiol.">
        <title>The Global Catalogue of Microorganisms (GCM) 10K type strain sequencing project: providing services to taxonomists for standard genome sequencing and annotation.</title>
        <authorList>
            <consortium name="The Broad Institute Genomics Platform"/>
            <consortium name="The Broad Institute Genome Sequencing Center for Infectious Disease"/>
            <person name="Wu L."/>
            <person name="Ma J."/>
        </authorList>
    </citation>
    <scope>NUCLEOTIDE SEQUENCE [LARGE SCALE GENOMIC DNA]</scope>
    <source>
        <strain evidence="5">JCM 9092</strain>
    </source>
</reference>
<feature type="transmembrane region" description="Helical" evidence="2">
    <location>
        <begin position="30"/>
        <end position="48"/>
    </location>
</feature>
<dbReference type="InterPro" id="IPR005135">
    <property type="entry name" value="Endo/exonuclease/phosphatase"/>
</dbReference>
<keyword evidence="2" id="KW-1133">Transmembrane helix</keyword>
<evidence type="ECO:0000256" key="2">
    <source>
        <dbReference type="SAM" id="Phobius"/>
    </source>
</evidence>
<protein>
    <submittedName>
        <fullName evidence="4">Endonuclease/exonuclease/phosphatase family protein</fullName>
    </submittedName>
</protein>
<keyword evidence="4" id="KW-0378">Hydrolase</keyword>
<keyword evidence="5" id="KW-1185">Reference proteome</keyword>
<name>A0ABP6MWD9_9ACTN</name>
<dbReference type="Gene3D" id="3.60.10.10">
    <property type="entry name" value="Endonuclease/exonuclease/phosphatase"/>
    <property type="match status" value="1"/>
</dbReference>
<sequence length="343" mass="36699">MDSATAARTAPQEDWPEPQAKRRPRQRPSAWLAAPLLAGVTTILGFRIADSDGFTPVPQLLAFLPLLLAPAIAALLLAALARWRVGLVWGVVVLGGVAWFLEPYGKTDDPEGPAVADIRVMASNVEFGRGTQGLIKAVRKEKPDLLFVPECDYTCSDTLRDELPRSDYPYRTASEAGGAEGSVIVSKLPLKKASGVAGTLGMPGAVAELKGGHQIRVQLAHPMPPLPKQLGTWRSELAELRDYAAEGKGEDRSTIIAGDFNASQDHAAFRDILDTGGVRDAAALSGSARTTSWPADLMSPLGTQIDHVLATPDFSARGAHFLDIGDTDHRALVVDLTLHRPKR</sequence>
<organism evidence="4 5">
    <name type="scientific">Streptomyces rectiviolaceus</name>
    <dbReference type="NCBI Taxonomy" id="332591"/>
    <lineage>
        <taxon>Bacteria</taxon>
        <taxon>Bacillati</taxon>
        <taxon>Actinomycetota</taxon>
        <taxon>Actinomycetes</taxon>
        <taxon>Kitasatosporales</taxon>
        <taxon>Streptomycetaceae</taxon>
        <taxon>Streptomyces</taxon>
    </lineage>
</organism>
<evidence type="ECO:0000259" key="3">
    <source>
        <dbReference type="Pfam" id="PF03372"/>
    </source>
</evidence>
<dbReference type="InterPro" id="IPR036691">
    <property type="entry name" value="Endo/exonu/phosph_ase_sf"/>
</dbReference>
<keyword evidence="2" id="KW-0812">Transmembrane</keyword>
<dbReference type="SUPFAM" id="SSF56219">
    <property type="entry name" value="DNase I-like"/>
    <property type="match status" value="1"/>
</dbReference>
<feature type="transmembrane region" description="Helical" evidence="2">
    <location>
        <begin position="85"/>
        <end position="101"/>
    </location>
</feature>
<dbReference type="EMBL" id="BAAAUG010000116">
    <property type="protein sequence ID" value="GAA3128374.1"/>
    <property type="molecule type" value="Genomic_DNA"/>
</dbReference>
<dbReference type="Proteomes" id="UP001501637">
    <property type="component" value="Unassembled WGS sequence"/>
</dbReference>